<dbReference type="PANTHER" id="PTHR22602">
    <property type="entry name" value="TRANSFERASE CAF17, MITOCHONDRIAL-RELATED"/>
    <property type="match status" value="1"/>
</dbReference>
<feature type="domain" description="tRNA-modifying protein YgfZ-like beta-barrel" evidence="5">
    <location>
        <begin position="237"/>
        <end position="305"/>
    </location>
</feature>
<dbReference type="InterPro" id="IPR045179">
    <property type="entry name" value="YgfZ/GcvT"/>
</dbReference>
<keyword evidence="7" id="KW-1185">Reference proteome</keyword>
<comment type="subcellular location">
    <subcellularLocation>
        <location evidence="4">Cytoplasm</location>
    </subcellularLocation>
</comment>
<evidence type="ECO:0000313" key="6">
    <source>
        <dbReference type="EMBL" id="MCW8333684.1"/>
    </source>
</evidence>
<evidence type="ECO:0000313" key="7">
    <source>
        <dbReference type="Proteomes" id="UP001155586"/>
    </source>
</evidence>
<keyword evidence="1 4" id="KW-0963">Cytoplasm</keyword>
<proteinExistence type="inferred from homology"/>
<feature type="binding site" evidence="4">
    <location>
        <position position="182"/>
    </location>
    <ligand>
        <name>folate</name>
        <dbReference type="ChEBI" id="CHEBI:62501"/>
    </ligand>
</feature>
<evidence type="ECO:0000256" key="2">
    <source>
        <dbReference type="ARBA" id="ARBA00022694"/>
    </source>
</evidence>
<dbReference type="PANTHER" id="PTHR22602:SF0">
    <property type="entry name" value="TRANSFERASE CAF17, MITOCHONDRIAL-RELATED"/>
    <property type="match status" value="1"/>
</dbReference>
<organism evidence="6 7">
    <name type="scientific">Vibrio paucivorans</name>
    <dbReference type="NCBI Taxonomy" id="2829489"/>
    <lineage>
        <taxon>Bacteria</taxon>
        <taxon>Pseudomonadati</taxon>
        <taxon>Pseudomonadota</taxon>
        <taxon>Gammaproteobacteria</taxon>
        <taxon>Vibrionales</taxon>
        <taxon>Vibrionaceae</taxon>
        <taxon>Vibrio</taxon>
    </lineage>
</organism>
<dbReference type="InterPro" id="IPR023758">
    <property type="entry name" value="tRNA-modifying_YgfZ"/>
</dbReference>
<dbReference type="GO" id="GO:0005737">
    <property type="term" value="C:cytoplasm"/>
    <property type="evidence" value="ECO:0007669"/>
    <property type="project" value="UniProtKB-SubCell"/>
</dbReference>
<dbReference type="FunFam" id="3.30.70.1400:FF:000002">
    <property type="entry name" value="tRNA-modifying protein YgfZ"/>
    <property type="match status" value="1"/>
</dbReference>
<accession>A0A9X3HR45</accession>
<evidence type="ECO:0000259" key="5">
    <source>
        <dbReference type="Pfam" id="PF21130"/>
    </source>
</evidence>
<protein>
    <recommendedName>
        <fullName evidence="4">tRNA-modifying protein YgfZ</fullName>
    </recommendedName>
</protein>
<keyword evidence="3 4" id="KW-0290">Folate-binding</keyword>
<gene>
    <name evidence="6" type="primary">ygfZ</name>
    <name evidence="6" type="ORF">MD483_07590</name>
</gene>
<reference evidence="6" key="1">
    <citation type="submission" date="2022-02" db="EMBL/GenBank/DDBJ databases">
        <title>Vibrio sp. nov., a new bacterium isolated from Bohai sea, China.</title>
        <authorList>
            <person name="Yuan Y."/>
        </authorList>
    </citation>
    <scope>NUCLEOTIDE SEQUENCE</scope>
    <source>
        <strain evidence="6">DBSS07</strain>
    </source>
</reference>
<comment type="function">
    <text evidence="4">Folate-binding protein involved in regulating the level of ATP-DnaA and in the modification of some tRNAs. It is probably a key factor in regulatory networks that act via tRNA modification, such as initiation of chromosomal replication.</text>
</comment>
<dbReference type="SUPFAM" id="SSF101790">
    <property type="entry name" value="Aminomethyltransferase beta-barrel domain"/>
    <property type="match status" value="1"/>
</dbReference>
<dbReference type="Gene3D" id="3.30.70.1400">
    <property type="entry name" value="Aminomethyltransferase beta-barrel domains"/>
    <property type="match status" value="1"/>
</dbReference>
<dbReference type="InterPro" id="IPR017703">
    <property type="entry name" value="YgfZ/GCV_T_CS"/>
</dbReference>
<dbReference type="NCBIfam" id="NF007110">
    <property type="entry name" value="PRK09559.1"/>
    <property type="match status" value="1"/>
</dbReference>
<comment type="caution">
    <text evidence="6">The sequence shown here is derived from an EMBL/GenBank/DDBJ whole genome shotgun (WGS) entry which is preliminary data.</text>
</comment>
<dbReference type="GO" id="GO:0009451">
    <property type="term" value="P:RNA modification"/>
    <property type="evidence" value="ECO:0007669"/>
    <property type="project" value="InterPro"/>
</dbReference>
<dbReference type="NCBIfam" id="TIGR03317">
    <property type="entry name" value="ygfZ_signature"/>
    <property type="match status" value="1"/>
</dbReference>
<dbReference type="InterPro" id="IPR029043">
    <property type="entry name" value="GcvT/YgfZ_C"/>
</dbReference>
<name>A0A9X3HR45_9VIBR</name>
<evidence type="ECO:0000256" key="1">
    <source>
        <dbReference type="ARBA" id="ARBA00022490"/>
    </source>
</evidence>
<dbReference type="RefSeq" id="WP_265687177.1">
    <property type="nucleotide sequence ID" value="NZ_JAKRRX010000031.1"/>
</dbReference>
<dbReference type="Proteomes" id="UP001155586">
    <property type="component" value="Unassembled WGS sequence"/>
</dbReference>
<keyword evidence="2 4" id="KW-0819">tRNA processing</keyword>
<dbReference type="Gene3D" id="2.40.30.160">
    <property type="match status" value="1"/>
</dbReference>
<dbReference type="GO" id="GO:0008033">
    <property type="term" value="P:tRNA processing"/>
    <property type="evidence" value="ECO:0007669"/>
    <property type="project" value="UniProtKB-UniRule"/>
</dbReference>
<dbReference type="GO" id="GO:0005542">
    <property type="term" value="F:folic acid binding"/>
    <property type="evidence" value="ECO:0007669"/>
    <property type="project" value="UniProtKB-UniRule"/>
</dbReference>
<dbReference type="EMBL" id="JAKRRX010000031">
    <property type="protein sequence ID" value="MCW8333684.1"/>
    <property type="molecule type" value="Genomic_DNA"/>
</dbReference>
<sequence length="323" mass="35359">MDWQNTFTPFSIASDEALPPLILSHLTTWGAITIVGDDKKSYLQGQVTCDVVTLTEDESTLGAHCDAKGKVWSIFRLFNHNQGYAMLQPHSAIEVELAEIRKYAVFSKVDIAQSSDVILGVIGEQAQTLVDGLSESRGNVRAIEGGSAIKVDSSRWVLLLTEEAAQKVVESHDAVNTDAAIWTRFDIEAALPIIEKDQQNAHIPQAVNLDALGGISFSKGCYTGQETVARAKYRGMNKRAMFIVKGTTSEPLNMDAPVSLERAVGENWRSAGQLLASYQFSNNQAIGLLVASKDLDSDTQLRLAEQPDQLWSLESLPYTLDDE</sequence>
<comment type="similarity">
    <text evidence="4">Belongs to the tRNA-modifying YgfZ family.</text>
</comment>
<dbReference type="SUPFAM" id="SSF103025">
    <property type="entry name" value="Folate-binding domain"/>
    <property type="match status" value="1"/>
</dbReference>
<dbReference type="InterPro" id="IPR048451">
    <property type="entry name" value="YgfZ_barrel"/>
</dbReference>
<dbReference type="AlphaFoldDB" id="A0A9X3HR45"/>
<feature type="binding site" evidence="4">
    <location>
        <position position="29"/>
    </location>
    <ligand>
        <name>folate</name>
        <dbReference type="ChEBI" id="CHEBI:62501"/>
    </ligand>
</feature>
<evidence type="ECO:0000256" key="3">
    <source>
        <dbReference type="ARBA" id="ARBA00022954"/>
    </source>
</evidence>
<dbReference type="Gene3D" id="3.30.70.1630">
    <property type="match status" value="1"/>
</dbReference>
<dbReference type="GO" id="GO:0016226">
    <property type="term" value="P:iron-sulfur cluster assembly"/>
    <property type="evidence" value="ECO:0007669"/>
    <property type="project" value="TreeGrafter"/>
</dbReference>
<evidence type="ECO:0000256" key="4">
    <source>
        <dbReference type="HAMAP-Rule" id="MF_01175"/>
    </source>
</evidence>
<dbReference type="HAMAP" id="MF_01175">
    <property type="entry name" value="tRNA_modifying_YgfZ"/>
    <property type="match status" value="1"/>
</dbReference>
<dbReference type="Pfam" id="PF21130">
    <property type="entry name" value="YgfZ_barrel"/>
    <property type="match status" value="1"/>
</dbReference>